<comment type="caution">
    <text evidence="2">The sequence shown here is derived from an EMBL/GenBank/DDBJ whole genome shotgun (WGS) entry which is preliminary data.</text>
</comment>
<dbReference type="InterPro" id="IPR016477">
    <property type="entry name" value="Fructo-/Ketosamine-3-kinase"/>
</dbReference>
<keyword evidence="3" id="KW-1185">Reference proteome</keyword>
<proteinExistence type="predicted"/>
<evidence type="ECO:0008006" key="4">
    <source>
        <dbReference type="Google" id="ProtNLM"/>
    </source>
</evidence>
<evidence type="ECO:0000256" key="1">
    <source>
        <dbReference type="SAM" id="Phobius"/>
    </source>
</evidence>
<dbReference type="EMBL" id="MU853836">
    <property type="protein sequence ID" value="KAK3938137.1"/>
    <property type="molecule type" value="Genomic_DNA"/>
</dbReference>
<dbReference type="Proteomes" id="UP001303473">
    <property type="component" value="Unassembled WGS sequence"/>
</dbReference>
<reference evidence="3" key="1">
    <citation type="journal article" date="2023" name="Mol. Phylogenet. Evol.">
        <title>Genome-scale phylogeny and comparative genomics of the fungal order Sordariales.</title>
        <authorList>
            <person name="Hensen N."/>
            <person name="Bonometti L."/>
            <person name="Westerberg I."/>
            <person name="Brannstrom I.O."/>
            <person name="Guillou S."/>
            <person name="Cros-Aarteil S."/>
            <person name="Calhoun S."/>
            <person name="Haridas S."/>
            <person name="Kuo A."/>
            <person name="Mondo S."/>
            <person name="Pangilinan J."/>
            <person name="Riley R."/>
            <person name="LaButti K."/>
            <person name="Andreopoulos B."/>
            <person name="Lipzen A."/>
            <person name="Chen C."/>
            <person name="Yan M."/>
            <person name="Daum C."/>
            <person name="Ng V."/>
            <person name="Clum A."/>
            <person name="Steindorff A."/>
            <person name="Ohm R.A."/>
            <person name="Martin F."/>
            <person name="Silar P."/>
            <person name="Natvig D.O."/>
            <person name="Lalanne C."/>
            <person name="Gautier V."/>
            <person name="Ament-Velasquez S.L."/>
            <person name="Kruys A."/>
            <person name="Hutchinson M.I."/>
            <person name="Powell A.J."/>
            <person name="Barry K."/>
            <person name="Miller A.N."/>
            <person name="Grigoriev I.V."/>
            <person name="Debuchy R."/>
            <person name="Gladieux P."/>
            <person name="Hiltunen Thoren M."/>
            <person name="Johannesson H."/>
        </authorList>
    </citation>
    <scope>NUCLEOTIDE SEQUENCE [LARGE SCALE GENOMIC DNA]</scope>
    <source>
        <strain evidence="3">CBS 340.73</strain>
    </source>
</reference>
<evidence type="ECO:0000313" key="2">
    <source>
        <dbReference type="EMBL" id="KAK3938137.1"/>
    </source>
</evidence>
<keyword evidence="1" id="KW-0812">Transmembrane</keyword>
<evidence type="ECO:0000313" key="3">
    <source>
        <dbReference type="Proteomes" id="UP001303473"/>
    </source>
</evidence>
<dbReference type="PANTHER" id="PTHR12149">
    <property type="entry name" value="FRUCTOSAMINE 3 KINASE-RELATED PROTEIN"/>
    <property type="match status" value="1"/>
</dbReference>
<keyword evidence="1" id="KW-0472">Membrane</keyword>
<accession>A0AAN6N2S3</accession>
<gene>
    <name evidence="2" type="ORF">QBC46DRAFT_356082</name>
</gene>
<organism evidence="2 3">
    <name type="scientific">Diplogelasinospora grovesii</name>
    <dbReference type="NCBI Taxonomy" id="303347"/>
    <lineage>
        <taxon>Eukaryota</taxon>
        <taxon>Fungi</taxon>
        <taxon>Dikarya</taxon>
        <taxon>Ascomycota</taxon>
        <taxon>Pezizomycotina</taxon>
        <taxon>Sordariomycetes</taxon>
        <taxon>Sordariomycetidae</taxon>
        <taxon>Sordariales</taxon>
        <taxon>Diplogelasinosporaceae</taxon>
        <taxon>Diplogelasinospora</taxon>
    </lineage>
</organism>
<feature type="transmembrane region" description="Helical" evidence="1">
    <location>
        <begin position="55"/>
        <end position="77"/>
    </location>
</feature>
<protein>
    <recommendedName>
        <fullName evidence="4">Protein-ribulosamine 3-kinase</fullName>
    </recommendedName>
</protein>
<dbReference type="Gene3D" id="3.90.1200.10">
    <property type="match status" value="1"/>
</dbReference>
<dbReference type="Pfam" id="PF03881">
    <property type="entry name" value="Fructosamin_kin"/>
    <property type="match status" value="1"/>
</dbReference>
<name>A0AAN6N2S3_9PEZI</name>
<sequence>MRSTTRILDRFLQAMKTSNCIVQGIEGDFPVHTAVRDALPEDTRILRADRHSVSAIWYLVGVIHALDGMGMPVLYFVKYAVGHLGFLLTGGRTYAMRNIGRYMPEAVPRTMSHGSMSSGDHDLPAGSFFLQSLVNFESHDQLDPSTAAQGVARLHLLSVGSSDRFGSQFPMYDELFCHVQGMESDWAVLFGRMLCQAFLCNRSVNGHWEELDFVTRLTLAHVVPRLLGSLDQDRGGIKPCLIHGGGLRDGNMGKEVQTGRYFLFNSNGFWGHNEMELGIWEATLGPSRSAEYRAEYFKRVRPAEPASEVEDRIRLYMVNALAGMKYLLMKYVPGYLRDMHSLPLPAELPYRGFVEEPQCTWERSEIMRDLWNGQDE</sequence>
<keyword evidence="1" id="KW-1133">Transmembrane helix</keyword>
<dbReference type="PANTHER" id="PTHR12149:SF8">
    <property type="entry name" value="PROTEIN-RIBULOSAMINE 3-KINASE"/>
    <property type="match status" value="1"/>
</dbReference>
<dbReference type="AlphaFoldDB" id="A0AAN6N2S3"/>